<protein>
    <recommendedName>
        <fullName evidence="2">Retrovirus-related Pol polyprotein from transposon TNT 1-94-like beta-barrel domain-containing protein</fullName>
    </recommendedName>
</protein>
<dbReference type="InterPro" id="IPR054722">
    <property type="entry name" value="PolX-like_BBD"/>
</dbReference>
<organism evidence="3 4">
    <name type="scientific">Dendrobium catenatum</name>
    <dbReference type="NCBI Taxonomy" id="906689"/>
    <lineage>
        <taxon>Eukaryota</taxon>
        <taxon>Viridiplantae</taxon>
        <taxon>Streptophyta</taxon>
        <taxon>Embryophyta</taxon>
        <taxon>Tracheophyta</taxon>
        <taxon>Spermatophyta</taxon>
        <taxon>Magnoliopsida</taxon>
        <taxon>Liliopsida</taxon>
        <taxon>Asparagales</taxon>
        <taxon>Orchidaceae</taxon>
        <taxon>Epidendroideae</taxon>
        <taxon>Malaxideae</taxon>
        <taxon>Dendrobiinae</taxon>
        <taxon>Dendrobium</taxon>
    </lineage>
</organism>
<dbReference type="AlphaFoldDB" id="A0A2I0X0K1"/>
<sequence length="181" mass="20033">MQSTMTLDNLYALLISEEIHFKSSALKFARPPDTQSALYTVRGRGRRGKTRQQLDTSTASRNSQLLASICQICKMKGHEADTCWHRLNANYIPQQKSSKNTNALLTHTEGNLGTDWFIDSGASSHMTNSTDNLAQYQPYNGNDVVTVGDGRSIPITHTGKGILPTLDRSDEQPGSSYRTLQ</sequence>
<dbReference type="EMBL" id="KZ502242">
    <property type="protein sequence ID" value="PKU81431.1"/>
    <property type="molecule type" value="Genomic_DNA"/>
</dbReference>
<dbReference type="PANTHER" id="PTHR47481:SF31">
    <property type="entry name" value="OS01G0873500 PROTEIN"/>
    <property type="match status" value="1"/>
</dbReference>
<proteinExistence type="predicted"/>
<gene>
    <name evidence="3" type="ORF">MA16_Dca015836</name>
</gene>
<evidence type="ECO:0000256" key="1">
    <source>
        <dbReference type="SAM" id="MobiDB-lite"/>
    </source>
</evidence>
<feature type="region of interest" description="Disordered" evidence="1">
    <location>
        <begin position="158"/>
        <end position="181"/>
    </location>
</feature>
<feature type="compositionally biased region" description="Polar residues" evidence="1">
    <location>
        <begin position="172"/>
        <end position="181"/>
    </location>
</feature>
<dbReference type="PANTHER" id="PTHR47481">
    <property type="match status" value="1"/>
</dbReference>
<evidence type="ECO:0000259" key="2">
    <source>
        <dbReference type="Pfam" id="PF22936"/>
    </source>
</evidence>
<dbReference type="Proteomes" id="UP000233837">
    <property type="component" value="Unassembled WGS sequence"/>
</dbReference>
<keyword evidence="4" id="KW-1185">Reference proteome</keyword>
<reference evidence="3 4" key="2">
    <citation type="journal article" date="2017" name="Nature">
        <title>The Apostasia genome and the evolution of orchids.</title>
        <authorList>
            <person name="Zhang G.Q."/>
            <person name="Liu K.W."/>
            <person name="Li Z."/>
            <person name="Lohaus R."/>
            <person name="Hsiao Y.Y."/>
            <person name="Niu S.C."/>
            <person name="Wang J.Y."/>
            <person name="Lin Y.C."/>
            <person name="Xu Q."/>
            <person name="Chen L.J."/>
            <person name="Yoshida K."/>
            <person name="Fujiwara S."/>
            <person name="Wang Z.W."/>
            <person name="Zhang Y.Q."/>
            <person name="Mitsuda N."/>
            <person name="Wang M."/>
            <person name="Liu G.H."/>
            <person name="Pecoraro L."/>
            <person name="Huang H.X."/>
            <person name="Xiao X.J."/>
            <person name="Lin M."/>
            <person name="Wu X.Y."/>
            <person name="Wu W.L."/>
            <person name="Chen Y.Y."/>
            <person name="Chang S.B."/>
            <person name="Sakamoto S."/>
            <person name="Ohme-Takagi M."/>
            <person name="Yagi M."/>
            <person name="Zeng S.J."/>
            <person name="Shen C.Y."/>
            <person name="Yeh C.M."/>
            <person name="Luo Y.B."/>
            <person name="Tsai W.C."/>
            <person name="Van de Peer Y."/>
            <person name="Liu Z.J."/>
        </authorList>
    </citation>
    <scope>NUCLEOTIDE SEQUENCE [LARGE SCALE GENOMIC DNA]</scope>
    <source>
        <tissue evidence="3">The whole plant</tissue>
    </source>
</reference>
<reference evidence="3 4" key="1">
    <citation type="journal article" date="2016" name="Sci. Rep.">
        <title>The Dendrobium catenatum Lindl. genome sequence provides insights into polysaccharide synthase, floral development and adaptive evolution.</title>
        <authorList>
            <person name="Zhang G.Q."/>
            <person name="Xu Q."/>
            <person name="Bian C."/>
            <person name="Tsai W.C."/>
            <person name="Yeh C.M."/>
            <person name="Liu K.W."/>
            <person name="Yoshida K."/>
            <person name="Zhang L.S."/>
            <person name="Chang S.B."/>
            <person name="Chen F."/>
            <person name="Shi Y."/>
            <person name="Su Y.Y."/>
            <person name="Zhang Y.Q."/>
            <person name="Chen L.J."/>
            <person name="Yin Y."/>
            <person name="Lin M."/>
            <person name="Huang H."/>
            <person name="Deng H."/>
            <person name="Wang Z.W."/>
            <person name="Zhu S.L."/>
            <person name="Zhao X."/>
            <person name="Deng C."/>
            <person name="Niu S.C."/>
            <person name="Huang J."/>
            <person name="Wang M."/>
            <person name="Liu G.H."/>
            <person name="Yang H.J."/>
            <person name="Xiao X.J."/>
            <person name="Hsiao Y.Y."/>
            <person name="Wu W.L."/>
            <person name="Chen Y.Y."/>
            <person name="Mitsuda N."/>
            <person name="Ohme-Takagi M."/>
            <person name="Luo Y.B."/>
            <person name="Van de Peer Y."/>
            <person name="Liu Z.J."/>
        </authorList>
    </citation>
    <scope>NUCLEOTIDE SEQUENCE [LARGE SCALE GENOMIC DNA]</scope>
    <source>
        <tissue evidence="3">The whole plant</tissue>
    </source>
</reference>
<accession>A0A2I0X0K1</accession>
<feature type="domain" description="Retrovirus-related Pol polyprotein from transposon TNT 1-94-like beta-barrel" evidence="2">
    <location>
        <begin position="116"/>
        <end position="160"/>
    </location>
</feature>
<evidence type="ECO:0000313" key="3">
    <source>
        <dbReference type="EMBL" id="PKU81431.1"/>
    </source>
</evidence>
<evidence type="ECO:0000313" key="4">
    <source>
        <dbReference type="Proteomes" id="UP000233837"/>
    </source>
</evidence>
<name>A0A2I0X0K1_9ASPA</name>
<dbReference type="Pfam" id="PF22936">
    <property type="entry name" value="Pol_BBD"/>
    <property type="match status" value="1"/>
</dbReference>